<comment type="caution">
    <text evidence="1">The sequence shown here is derived from an EMBL/GenBank/DDBJ whole genome shotgun (WGS) entry which is preliminary data.</text>
</comment>
<dbReference type="VEuPathDB" id="FungiDB:QG37_06501"/>
<evidence type="ECO:0000313" key="1">
    <source>
        <dbReference type="EMBL" id="KND97280.1"/>
    </source>
</evidence>
<gene>
    <name evidence="1" type="ORF">QG37_06501</name>
</gene>
<accession>A0A0L0NUD0</accession>
<proteinExistence type="predicted"/>
<dbReference type="Proteomes" id="UP000037122">
    <property type="component" value="Unassembled WGS sequence"/>
</dbReference>
<name>A0A0L0NUD0_CANAR</name>
<evidence type="ECO:0000313" key="2">
    <source>
        <dbReference type="Proteomes" id="UP000037122"/>
    </source>
</evidence>
<sequence length="75" mass="8184">MHTMIQIGGLSTFSPFAARKIRSFFKGSNGIVVREDIRLCGAALTMWVQKQPVVVMVHGCHMPTVSIQRGNGGLI</sequence>
<dbReference type="EMBL" id="LGST01000043">
    <property type="protein sequence ID" value="KND97280.1"/>
    <property type="molecule type" value="Genomic_DNA"/>
</dbReference>
<dbReference type="AlphaFoldDB" id="A0A0L0NUD0"/>
<organism evidence="1 2">
    <name type="scientific">Candidozyma auris</name>
    <name type="common">Yeast</name>
    <name type="synonym">Candida auris</name>
    <dbReference type="NCBI Taxonomy" id="498019"/>
    <lineage>
        <taxon>Eukaryota</taxon>
        <taxon>Fungi</taxon>
        <taxon>Dikarya</taxon>
        <taxon>Ascomycota</taxon>
        <taxon>Saccharomycotina</taxon>
        <taxon>Pichiomycetes</taxon>
        <taxon>Metschnikowiaceae</taxon>
        <taxon>Candidozyma</taxon>
    </lineage>
</organism>
<protein>
    <submittedName>
        <fullName evidence="1">Uncharacterized protein</fullName>
    </submittedName>
</protein>
<reference evidence="2" key="1">
    <citation type="journal article" date="2015" name="BMC Genomics">
        <title>Draft genome of a commonly misdiagnosed multidrug resistant pathogen Candida auris.</title>
        <authorList>
            <person name="Chatterjee S."/>
            <person name="Alampalli S.V."/>
            <person name="Nageshan R.K."/>
            <person name="Chettiar S.T."/>
            <person name="Joshi S."/>
            <person name="Tatu U.S."/>
        </authorList>
    </citation>
    <scope>NUCLEOTIDE SEQUENCE [LARGE SCALE GENOMIC DNA]</scope>
    <source>
        <strain evidence="2">6684</strain>
    </source>
</reference>